<dbReference type="Gene3D" id="2.130.10.130">
    <property type="entry name" value="Integrin alpha, N-terminal"/>
    <property type="match status" value="3"/>
</dbReference>
<dbReference type="InterPro" id="IPR028994">
    <property type="entry name" value="Integrin_alpha_N"/>
</dbReference>
<evidence type="ECO:0000256" key="1">
    <source>
        <dbReference type="ARBA" id="ARBA00022729"/>
    </source>
</evidence>
<accession>A0ABS5W8Z5</accession>
<organism evidence="3 4">
    <name type="scientific">Zobellia barbeyronii</name>
    <dbReference type="NCBI Taxonomy" id="2748009"/>
    <lineage>
        <taxon>Bacteria</taxon>
        <taxon>Pseudomonadati</taxon>
        <taxon>Bacteroidota</taxon>
        <taxon>Flavobacteriia</taxon>
        <taxon>Flavobacteriales</taxon>
        <taxon>Flavobacteriaceae</taxon>
        <taxon>Zobellia</taxon>
    </lineage>
</organism>
<name>A0ABS5W8Z5_9FLAO</name>
<keyword evidence="4" id="KW-1185">Reference proteome</keyword>
<keyword evidence="1" id="KW-0732">Signal</keyword>
<evidence type="ECO:0000259" key="2">
    <source>
        <dbReference type="Pfam" id="PF07593"/>
    </source>
</evidence>
<dbReference type="SUPFAM" id="SSF69318">
    <property type="entry name" value="Integrin alpha N-terminal domain"/>
    <property type="match status" value="3"/>
</dbReference>
<feature type="domain" description="ASPIC/UnbV" evidence="2">
    <location>
        <begin position="532"/>
        <end position="599"/>
    </location>
</feature>
<dbReference type="Pfam" id="PF13517">
    <property type="entry name" value="FG-GAP_3"/>
    <property type="match status" value="6"/>
</dbReference>
<dbReference type="InterPro" id="IPR011519">
    <property type="entry name" value="UnbV_ASPIC"/>
</dbReference>
<evidence type="ECO:0000313" key="3">
    <source>
        <dbReference type="EMBL" id="MBT2159901.1"/>
    </source>
</evidence>
<protein>
    <submittedName>
        <fullName evidence="3">VCBS repeat-containing protein</fullName>
    </submittedName>
</protein>
<gene>
    <name evidence="3" type="ORF">HW347_01420</name>
</gene>
<dbReference type="RefSeq" id="WP_214610178.1">
    <property type="nucleotide sequence ID" value="NZ_JACATN010000001.1"/>
</dbReference>
<dbReference type="EMBL" id="JACATN010000001">
    <property type="protein sequence ID" value="MBT2159901.1"/>
    <property type="molecule type" value="Genomic_DNA"/>
</dbReference>
<proteinExistence type="predicted"/>
<dbReference type="InterPro" id="IPR013517">
    <property type="entry name" value="FG-GAP"/>
</dbReference>
<dbReference type="InterPro" id="IPR027039">
    <property type="entry name" value="Crtac1"/>
</dbReference>
<sequence>MKKVLGFIWVWALSFLMNSCSEEKQETPTLFKKIEASDTGISFKNSLKNTPELNILNYLYYYNGAGVASADFNNDGLADLYFTANEGADHFYVNKGDLKFKETSLKSGLNNTEGWTTGVTHVDINNDGLLDLYICKVSNYKHLKGSNLLYVNQGNDKDENPIFKEESKKYGLDFSGFSTQAAFFDYDLDGDLDLFLLNHSVYPNRTYGKGNKRKIVNTLSGDRLYKNENGKFIDVSTEAKIFQGEIGYGLGLGVSDVNNDGYPDIYVGNDFFENDYLYINQKNGTFKDIISTNQNKLGHTSHFSMGNDLADINNDGLTDIVSLDMLPENLETYKTSGLEFPYPTYQNYLRNGYAPQYMQNTLHLNLGNNNFGEIAHLAGISATEWSWGALLADYDNDGLKDLFVSNGIKGATNDMDFINFIANDNIQKRIEQGMTKEDMTFIAEMPNKKVSNYFFKNKGDLTFENVSEKWSDQQNSYSNGSIYADLDNDGDLDIVVNNVDQEAFVLENTSNSATKNHFLEIDFKGSKNNPIGIGAKVIAYGKNTHISAENFVTRGYLSAVPPQLHLGIGRDSVLDSLKVIWPGGRFQTLRTVHTNQKLTCNISKASGNFYQNSEEFTPSILNNSPDILGFFHKDSPTLEFNRSPLVPFANTNEGPDLLITDINADGLEDILIGGAKGQASALFVQQKEGNFIPKQTALFEEDKINEDVSQVFFDADGDGDQDLIIVSGGNEFKSGKALQPRFYRNETGTLQKEKEQFVTITVNASKVGTIDFDSDGDEDIVISSDQIPHQFGTTPLQYIFENDGRGNFKDISETFGKAFREIGNIKDFVWKDLNSNGFQDLIVVGHWMPITIFYNDGKSLQLQDNPTLKNTNGWWNTIVADDFDNDGDIDFVAGNWGLNSKFNASISEPITLYSADFDNNGDIDPIVTHFQQHKETPFASKDELAKQLPYLNKQFLSYKDFAKASIFQLFSKEKLTKSSQKKIYELRSSFYENDGVGNFTIKPLPTIAQASTIHDIAVEDFDNDGFKDLLIVGNTTEISTQLGRLDASHGLILRNTKEGGFEWLSNQKFDVPGSARNIAKIKVKDKNFYVIGMNNDVPIFLSKKSNE</sequence>
<comment type="caution">
    <text evidence="3">The sequence shown here is derived from an EMBL/GenBank/DDBJ whole genome shotgun (WGS) entry which is preliminary data.</text>
</comment>
<dbReference type="Proteomes" id="UP000740413">
    <property type="component" value="Unassembled WGS sequence"/>
</dbReference>
<dbReference type="PANTHER" id="PTHR16026:SF0">
    <property type="entry name" value="CARTILAGE ACIDIC PROTEIN 1"/>
    <property type="match status" value="1"/>
</dbReference>
<evidence type="ECO:0000313" key="4">
    <source>
        <dbReference type="Proteomes" id="UP000740413"/>
    </source>
</evidence>
<dbReference type="PANTHER" id="PTHR16026">
    <property type="entry name" value="CARTILAGE ACIDIC PROTEIN 1"/>
    <property type="match status" value="1"/>
</dbReference>
<reference evidence="4" key="1">
    <citation type="submission" date="2023-07" db="EMBL/GenBank/DDBJ databases">
        <title>Zobellia barbeyronii sp. nov., a new marine flavobacterium, isolated from green and red algae.</title>
        <authorList>
            <person name="Nedashkovskaya O.I."/>
            <person name="Otstavnykh N."/>
            <person name="Zhukova N."/>
            <person name="Guzev K."/>
            <person name="Chausova V."/>
            <person name="Tekutyeva L."/>
            <person name="Mikhailov V."/>
            <person name="Isaeva M."/>
        </authorList>
    </citation>
    <scope>NUCLEOTIDE SEQUENCE [LARGE SCALE GENOMIC DNA]</scope>
    <source>
        <strain evidence="4">KMM 6746</strain>
    </source>
</reference>
<dbReference type="Pfam" id="PF07593">
    <property type="entry name" value="UnbV_ASPIC"/>
    <property type="match status" value="1"/>
</dbReference>